<feature type="region of interest" description="Disordered" evidence="1">
    <location>
        <begin position="592"/>
        <end position="620"/>
    </location>
</feature>
<name>A0A8J4BA69_9CHLO</name>
<gene>
    <name evidence="2" type="ORF">Vafri_12038</name>
</gene>
<feature type="compositionally biased region" description="Pro residues" evidence="1">
    <location>
        <begin position="927"/>
        <end position="943"/>
    </location>
</feature>
<dbReference type="Proteomes" id="UP000747399">
    <property type="component" value="Unassembled WGS sequence"/>
</dbReference>
<feature type="compositionally biased region" description="Pro residues" evidence="1">
    <location>
        <begin position="655"/>
        <end position="690"/>
    </location>
</feature>
<feature type="compositionally biased region" description="Pro residues" evidence="1">
    <location>
        <begin position="380"/>
        <end position="417"/>
    </location>
</feature>
<feature type="region of interest" description="Disordered" evidence="1">
    <location>
        <begin position="655"/>
        <end position="694"/>
    </location>
</feature>
<feature type="region of interest" description="Disordered" evidence="1">
    <location>
        <begin position="706"/>
        <end position="943"/>
    </location>
</feature>
<comment type="caution">
    <text evidence="2">The sequence shown here is derived from an EMBL/GenBank/DDBJ whole genome shotgun (WGS) entry which is preliminary data.</text>
</comment>
<protein>
    <submittedName>
        <fullName evidence="2">Uncharacterized protein</fullName>
    </submittedName>
</protein>
<organism evidence="2 3">
    <name type="scientific">Volvox africanus</name>
    <dbReference type="NCBI Taxonomy" id="51714"/>
    <lineage>
        <taxon>Eukaryota</taxon>
        <taxon>Viridiplantae</taxon>
        <taxon>Chlorophyta</taxon>
        <taxon>core chlorophytes</taxon>
        <taxon>Chlorophyceae</taxon>
        <taxon>CS clade</taxon>
        <taxon>Chlamydomonadales</taxon>
        <taxon>Volvocaceae</taxon>
        <taxon>Volvox</taxon>
    </lineage>
</organism>
<evidence type="ECO:0000313" key="3">
    <source>
        <dbReference type="Proteomes" id="UP000747399"/>
    </source>
</evidence>
<evidence type="ECO:0000313" key="2">
    <source>
        <dbReference type="EMBL" id="GIL56720.1"/>
    </source>
</evidence>
<dbReference type="AlphaFoldDB" id="A0A8J4BA69"/>
<sequence>MVFAQDWGLAARYTEVLDLYNAADCDRKLCTYFQDKYGAEGPGNWGSLPDNLQYGWIDMGCSNIIASGCSKLSDIFMATPYVEHIGDEIIFGSNVIDYALRWCTYEHDCQGFDEIGTRVSRSLPLASSNMTYRPSLNPQITIPCVWVRKTNGCPMMPYYWLIPDVDHSGHYIGDVLDWSYPFTTCTNMPECLAFNIRGELKSRSFPLVNSPGNCLYIKNPSILDAATCGTLVETYGYYPGLISTGINEIDALAADSKCWWRVCSFYAQKYKINATFYGSSWGTAPASVQVAWGFSQCAVAVRTTCPQVPGYLATPNVIHGGDYLGTAAVSINAAATQCRPAAKCVAFTEEYQLLSSMFPLIPEDRIPTCIYKKILPVGPPSPPLPPRPPRRPPNPPMRPPSPPAPPPSPNPPPPLPPGFASLTTSYSAGFRNVGINITTDPNMLDLQAVADFVDSIKKQISQTWGIPYIQVTITSFIVNDIVISLSILPPPTARRHLSSVSMTASENPIPWFPDDEGAQGGTTLDEDITVSMHDDIDICGPEMAALRELGLTALVQLKGGYHQHQHQHRLQHQRLVKQLPHATICPQHYHAHEGSNADADADADADAAAAAARSGDVTNQQMTRDGAFSVGSRRILAGGNAASLGFSVTQIIEVPFPPSPPPRPPNPPGVTDPPIAPLPPPRAPRLPSTPPISLDSLAAATNATITQLPFAPPVAPSPPPSPRPPSQPPMPPSLPSFPIFPPSPPRPPTSPESPPPPPSPPSPRPPSPRPPSPRPPSPRPPSPIPPSPRPPPPPPPPPMSIVRFFPPPSPPLPSPPSPSPTLSPPHPSPQPLPGPPSLPPPRPSPPPSSSHPSPPSPLSIPPPPTPSKSPPSPPSPLPTSPSRPPPLAPPLHPLPPPPPSPPPPAAPPPRQIPPSPKPPKRLSLLPPLSPRPPPPPPPLAPSFPPPIMPSVIWTTSASSGQPKGVADPAVKVVGPPQKAVLKVTNCDPRPSSSLGWSPGTRKASPRFLEVFFDTYPRPQAARSGSVGVFLLYTGPLNPLITAVKLKVIILQSGSQQELTMSVPIFDAAKDASPPLICPGLTHFNITANAFTKLGLNSATAYLIGARVEFNEDPIDAVLELPLVAAIGLFLH</sequence>
<reference evidence="2" key="1">
    <citation type="journal article" date="2021" name="Proc. Natl. Acad. Sci. U.S.A.">
        <title>Three genomes in the algal genus Volvox reveal the fate of a haploid sex-determining region after a transition to homothallism.</title>
        <authorList>
            <person name="Yamamoto K."/>
            <person name="Hamaji T."/>
            <person name="Kawai-Toyooka H."/>
            <person name="Matsuzaki R."/>
            <person name="Takahashi F."/>
            <person name="Nishimura Y."/>
            <person name="Kawachi M."/>
            <person name="Noguchi H."/>
            <person name="Minakuchi Y."/>
            <person name="Umen J.G."/>
            <person name="Toyoda A."/>
            <person name="Nozaki H."/>
        </authorList>
    </citation>
    <scope>NUCLEOTIDE SEQUENCE</scope>
    <source>
        <strain evidence="2">NIES-3780</strain>
    </source>
</reference>
<evidence type="ECO:0000256" key="1">
    <source>
        <dbReference type="SAM" id="MobiDB-lite"/>
    </source>
</evidence>
<proteinExistence type="predicted"/>
<feature type="compositionally biased region" description="Pro residues" evidence="1">
    <location>
        <begin position="710"/>
        <end position="917"/>
    </location>
</feature>
<feature type="region of interest" description="Disordered" evidence="1">
    <location>
        <begin position="380"/>
        <end position="419"/>
    </location>
</feature>
<dbReference type="EMBL" id="BNCO01000025">
    <property type="protein sequence ID" value="GIL56720.1"/>
    <property type="molecule type" value="Genomic_DNA"/>
</dbReference>
<keyword evidence="3" id="KW-1185">Reference proteome</keyword>
<accession>A0A8J4BA69</accession>